<keyword evidence="1" id="KW-1133">Transmembrane helix</keyword>
<reference evidence="2 3" key="1">
    <citation type="submission" date="2023-08" db="EMBL/GenBank/DDBJ databases">
        <title>Microbacterium sp. nov., isolated from a waste landfill.</title>
        <authorList>
            <person name="Wen W."/>
        </authorList>
    </citation>
    <scope>NUCLEOTIDE SEQUENCE [LARGE SCALE GENOMIC DNA]</scope>
    <source>
        <strain evidence="2 3">ASV81</strain>
    </source>
</reference>
<keyword evidence="3" id="KW-1185">Reference proteome</keyword>
<keyword evidence="1" id="KW-0472">Membrane</keyword>
<organism evidence="2 3">
    <name type="scientific">Microbacterium capsulatum</name>
    <dbReference type="NCBI Taxonomy" id="3041921"/>
    <lineage>
        <taxon>Bacteria</taxon>
        <taxon>Bacillati</taxon>
        <taxon>Actinomycetota</taxon>
        <taxon>Actinomycetes</taxon>
        <taxon>Micrococcales</taxon>
        <taxon>Microbacteriaceae</taxon>
        <taxon>Microbacterium</taxon>
    </lineage>
</organism>
<feature type="transmembrane region" description="Helical" evidence="1">
    <location>
        <begin position="93"/>
        <end position="114"/>
    </location>
</feature>
<dbReference type="Proteomes" id="UP001230289">
    <property type="component" value="Unassembled WGS sequence"/>
</dbReference>
<feature type="transmembrane region" description="Helical" evidence="1">
    <location>
        <begin position="166"/>
        <end position="190"/>
    </location>
</feature>
<proteinExistence type="predicted"/>
<gene>
    <name evidence="2" type="ORF">RBR11_11700</name>
</gene>
<keyword evidence="1" id="KW-0812">Transmembrane</keyword>
<name>A0ABU0XHG5_9MICO</name>
<dbReference type="EMBL" id="JAVFCB010000006">
    <property type="protein sequence ID" value="MDQ4214577.1"/>
    <property type="molecule type" value="Genomic_DNA"/>
</dbReference>
<dbReference type="RefSeq" id="WP_308489519.1">
    <property type="nucleotide sequence ID" value="NZ_JAVFCB010000006.1"/>
</dbReference>
<feature type="transmembrane region" description="Helical" evidence="1">
    <location>
        <begin position="134"/>
        <end position="154"/>
    </location>
</feature>
<evidence type="ECO:0000256" key="1">
    <source>
        <dbReference type="SAM" id="Phobius"/>
    </source>
</evidence>
<comment type="caution">
    <text evidence="2">The sequence shown here is derived from an EMBL/GenBank/DDBJ whole genome shotgun (WGS) entry which is preliminary data.</text>
</comment>
<feature type="transmembrane region" description="Helical" evidence="1">
    <location>
        <begin position="62"/>
        <end position="81"/>
    </location>
</feature>
<evidence type="ECO:0000313" key="2">
    <source>
        <dbReference type="EMBL" id="MDQ4214577.1"/>
    </source>
</evidence>
<evidence type="ECO:0008006" key="4">
    <source>
        <dbReference type="Google" id="ProtNLM"/>
    </source>
</evidence>
<sequence>MAPLHETAMWLMIGSAITAAVCCLGAGRLSRGAAVPWQGRQSAVVMAAGMVLLWADGADARIALLVAAAGLCSAMLGAAGIRGRSHAGACFHRAFGCIVMTLCAFASIGAAHPAAGGVAPGVAVGGAHGGHGGAVPAGVLAAAGVLVLLVLMTAERVRHRPAGAAGVRLLLEAEGAAMAISLIAMGVMVVL</sequence>
<evidence type="ECO:0000313" key="3">
    <source>
        <dbReference type="Proteomes" id="UP001230289"/>
    </source>
</evidence>
<accession>A0ABU0XHG5</accession>
<protein>
    <recommendedName>
        <fullName evidence="4">DUF5134 domain-containing protein</fullName>
    </recommendedName>
</protein>